<feature type="region of interest" description="Disordered" evidence="1">
    <location>
        <begin position="39"/>
        <end position="67"/>
    </location>
</feature>
<dbReference type="EMBL" id="SDAQ01000295">
    <property type="protein sequence ID" value="KAI3527676.1"/>
    <property type="molecule type" value="Genomic_DNA"/>
</dbReference>
<sequence>MLNATNNLPIFGREGALVQHHKINHNLASGEETDGSLEEFTNTRKDDSPVTSSVPMPEIIHDDTTNPTETKREHFFSLDHMHHITGQLHKQDELFYESQASEQLAFPTVHPEHECEEPQSFYQDPFYSSCSRDATNQRPNPLWSFYPSSQHSYYEGSPHPANIPLGLAGMAGNAELGSETGYLLVQDHAPSIAGFPPAITPHHAYPVQEA</sequence>
<keyword evidence="3" id="KW-1185">Reference proteome</keyword>
<evidence type="ECO:0000256" key="1">
    <source>
        <dbReference type="SAM" id="MobiDB-lite"/>
    </source>
</evidence>
<name>A0A9P9WZF7_9PEZI</name>
<accession>A0A9P9WZF7</accession>
<organism evidence="2 3">
    <name type="scientific">Colletotrichum abscissum</name>
    <dbReference type="NCBI Taxonomy" id="1671311"/>
    <lineage>
        <taxon>Eukaryota</taxon>
        <taxon>Fungi</taxon>
        <taxon>Dikarya</taxon>
        <taxon>Ascomycota</taxon>
        <taxon>Pezizomycotina</taxon>
        <taxon>Sordariomycetes</taxon>
        <taxon>Hypocreomycetidae</taxon>
        <taxon>Glomerellales</taxon>
        <taxon>Glomerellaceae</taxon>
        <taxon>Colletotrichum</taxon>
        <taxon>Colletotrichum acutatum species complex</taxon>
    </lineage>
</organism>
<evidence type="ECO:0000313" key="2">
    <source>
        <dbReference type="EMBL" id="KAI3527676.1"/>
    </source>
</evidence>
<dbReference type="AlphaFoldDB" id="A0A9P9WZF7"/>
<proteinExistence type="predicted"/>
<feature type="non-terminal residue" evidence="2">
    <location>
        <position position="210"/>
    </location>
</feature>
<comment type="caution">
    <text evidence="2">The sequence shown here is derived from an EMBL/GenBank/DDBJ whole genome shotgun (WGS) entry which is preliminary data.</text>
</comment>
<reference evidence="2" key="1">
    <citation type="submission" date="2019-01" db="EMBL/GenBank/DDBJ databases">
        <title>Colletotrichum abscissum LGMF1257.</title>
        <authorList>
            <person name="Baroncelli R."/>
        </authorList>
    </citation>
    <scope>NUCLEOTIDE SEQUENCE</scope>
    <source>
        <strain evidence="2">Ca142</strain>
    </source>
</reference>
<dbReference type="Proteomes" id="UP001056436">
    <property type="component" value="Unassembled WGS sequence"/>
</dbReference>
<evidence type="ECO:0000313" key="3">
    <source>
        <dbReference type="Proteomes" id="UP001056436"/>
    </source>
</evidence>
<protein>
    <submittedName>
        <fullName evidence="2">Zinc finger protein</fullName>
    </submittedName>
</protein>
<gene>
    <name evidence="2" type="ORF">CABS02_15320</name>
</gene>